<dbReference type="InterPro" id="IPR045886">
    <property type="entry name" value="ThiF/MoeB/HesA"/>
</dbReference>
<keyword evidence="4" id="KW-0963">Cytoplasm</keyword>
<dbReference type="Pfam" id="PF06916">
    <property type="entry name" value="FAM210A-B_dom"/>
    <property type="match status" value="1"/>
</dbReference>
<dbReference type="InterPro" id="IPR000594">
    <property type="entry name" value="ThiF_NAD_FAD-bd"/>
</dbReference>
<evidence type="ECO:0000256" key="12">
    <source>
        <dbReference type="ARBA" id="ARBA00023136"/>
    </source>
</evidence>
<reference evidence="17" key="1">
    <citation type="submission" date="2021-06" db="EMBL/GenBank/DDBJ databases">
        <title>Candida auris outbreak in lebanese hospital.</title>
        <authorList>
            <person name="Finianos M."/>
        </authorList>
    </citation>
    <scope>NUCLEOTIDE SEQUENCE</scope>
    <source>
        <strain evidence="17">CA7LBN</strain>
    </source>
</reference>
<evidence type="ECO:0000256" key="6">
    <source>
        <dbReference type="ARBA" id="ARBA00022692"/>
    </source>
</evidence>
<evidence type="ECO:0000256" key="13">
    <source>
        <dbReference type="ARBA" id="ARBA00060084"/>
    </source>
</evidence>
<dbReference type="Pfam" id="PF00899">
    <property type="entry name" value="ThiF"/>
    <property type="match status" value="1"/>
</dbReference>
<dbReference type="PANTHER" id="PTHR43267:SF2">
    <property type="entry name" value="TRNA THREONYLCARBAMOYLADENOSINE DEHYDRATASE 1-RELATED"/>
    <property type="match status" value="1"/>
</dbReference>
<evidence type="ECO:0000256" key="8">
    <source>
        <dbReference type="ARBA" id="ARBA00022787"/>
    </source>
</evidence>
<dbReference type="EMBL" id="CP076750">
    <property type="protein sequence ID" value="QWW23221.1"/>
    <property type="molecule type" value="Genomic_DNA"/>
</dbReference>
<evidence type="ECO:0000259" key="16">
    <source>
        <dbReference type="Pfam" id="PF06916"/>
    </source>
</evidence>
<feature type="signal peptide" evidence="14">
    <location>
        <begin position="1"/>
        <end position="22"/>
    </location>
</feature>
<dbReference type="FunFam" id="3.40.50.720:FF:000125">
    <property type="entry name" value="tRNA threonylcarbamoyladenosine dehydratase 2-like"/>
    <property type="match status" value="1"/>
</dbReference>
<keyword evidence="9" id="KW-0067">ATP-binding</keyword>
<dbReference type="PANTHER" id="PTHR43267">
    <property type="entry name" value="TRNA THREONYLCARBAMOYLADENOSINE DEHYDRATASE"/>
    <property type="match status" value="1"/>
</dbReference>
<comment type="function">
    <text evidence="13">Catalyzes the ATP-dependent dehydration of threonylcarbamoyladenosine at position 37 (t(6)A37) to form cyclic t(6)A37 (ct(6)A37) in tRNAs that read codons beginning with adenine.</text>
</comment>
<accession>A0A8F2W3M2</accession>
<evidence type="ECO:0000256" key="9">
    <source>
        <dbReference type="ARBA" id="ARBA00022840"/>
    </source>
</evidence>
<proteinExistence type="inferred from homology"/>
<keyword evidence="10" id="KW-1133">Transmembrane helix</keyword>
<keyword evidence="7" id="KW-0547">Nucleotide-binding</keyword>
<dbReference type="GO" id="GO:0061504">
    <property type="term" value="P:cyclic threonylcarbamoyladenosine biosynthetic process"/>
    <property type="evidence" value="ECO:0007669"/>
    <property type="project" value="TreeGrafter"/>
</dbReference>
<protein>
    <recommendedName>
        <fullName evidence="18">THIF-type NAD/FAD binding fold domain-containing protein</fullName>
    </recommendedName>
</protein>
<dbReference type="GO" id="GO:0005741">
    <property type="term" value="C:mitochondrial outer membrane"/>
    <property type="evidence" value="ECO:0007669"/>
    <property type="project" value="UniProtKB-SubCell"/>
</dbReference>
<evidence type="ECO:0000256" key="10">
    <source>
        <dbReference type="ARBA" id="ARBA00022989"/>
    </source>
</evidence>
<dbReference type="InterPro" id="IPR009688">
    <property type="entry name" value="FAM210A/B-like_dom"/>
</dbReference>
<evidence type="ECO:0000256" key="5">
    <source>
        <dbReference type="ARBA" id="ARBA00022598"/>
    </source>
</evidence>
<dbReference type="GO" id="GO:0061503">
    <property type="term" value="F:tRNA threonylcarbamoyladenosine dehydratase"/>
    <property type="evidence" value="ECO:0007669"/>
    <property type="project" value="TreeGrafter"/>
</dbReference>
<keyword evidence="14" id="KW-0732">Signal</keyword>
<dbReference type="InterPro" id="IPR035985">
    <property type="entry name" value="Ubiquitin-activating_enz"/>
</dbReference>
<dbReference type="SUPFAM" id="SSF69572">
    <property type="entry name" value="Activating enzymes of the ubiquitin-like proteins"/>
    <property type="match status" value="1"/>
</dbReference>
<keyword evidence="8" id="KW-1000">Mitochondrion outer membrane</keyword>
<keyword evidence="5" id="KW-0436">Ligase</keyword>
<feature type="chain" id="PRO_5034437656" description="THIF-type NAD/FAD binding fold domain-containing protein" evidence="14">
    <location>
        <begin position="23"/>
        <end position="620"/>
    </location>
</feature>
<feature type="domain" description="DUF1279" evidence="16">
    <location>
        <begin position="469"/>
        <end position="580"/>
    </location>
</feature>
<evidence type="ECO:0008006" key="18">
    <source>
        <dbReference type="Google" id="ProtNLM"/>
    </source>
</evidence>
<evidence type="ECO:0000256" key="7">
    <source>
        <dbReference type="ARBA" id="ARBA00022741"/>
    </source>
</evidence>
<dbReference type="GO" id="GO:0005524">
    <property type="term" value="F:ATP binding"/>
    <property type="evidence" value="ECO:0007669"/>
    <property type="project" value="UniProtKB-KW"/>
</dbReference>
<organism evidence="17">
    <name type="scientific">Candidozyma auris</name>
    <name type="common">Yeast</name>
    <name type="synonym">Candida auris</name>
    <dbReference type="NCBI Taxonomy" id="498019"/>
    <lineage>
        <taxon>Eukaryota</taxon>
        <taxon>Fungi</taxon>
        <taxon>Dikarya</taxon>
        <taxon>Ascomycota</taxon>
        <taxon>Saccharomycotina</taxon>
        <taxon>Pichiomycetes</taxon>
        <taxon>Metschnikowiaceae</taxon>
        <taxon>Candidozyma</taxon>
    </lineage>
</organism>
<keyword evidence="6" id="KW-0812">Transmembrane</keyword>
<evidence type="ECO:0000313" key="17">
    <source>
        <dbReference type="EMBL" id="QWW23221.1"/>
    </source>
</evidence>
<evidence type="ECO:0000256" key="1">
    <source>
        <dbReference type="ARBA" id="ARBA00004374"/>
    </source>
</evidence>
<dbReference type="CDD" id="cd00755">
    <property type="entry name" value="YgdL_like"/>
    <property type="match status" value="1"/>
</dbReference>
<evidence type="ECO:0000256" key="2">
    <source>
        <dbReference type="ARBA" id="ARBA00004496"/>
    </source>
</evidence>
<keyword evidence="12" id="KW-0472">Membrane</keyword>
<dbReference type="GO" id="GO:0008641">
    <property type="term" value="F:ubiquitin-like modifier activating enzyme activity"/>
    <property type="evidence" value="ECO:0007669"/>
    <property type="project" value="InterPro"/>
</dbReference>
<evidence type="ECO:0000259" key="15">
    <source>
        <dbReference type="Pfam" id="PF00899"/>
    </source>
</evidence>
<feature type="domain" description="THIF-type NAD/FAD binding fold" evidence="15">
    <location>
        <begin position="54"/>
        <end position="332"/>
    </location>
</feature>
<evidence type="ECO:0000256" key="14">
    <source>
        <dbReference type="SAM" id="SignalP"/>
    </source>
</evidence>
<gene>
    <name evidence="17" type="ORF">CA7LBN_002022</name>
</gene>
<dbReference type="AlphaFoldDB" id="A0A8F2W3M2"/>
<dbReference type="Gene3D" id="3.40.50.720">
    <property type="entry name" value="NAD(P)-binding Rossmann-like Domain"/>
    <property type="match status" value="1"/>
</dbReference>
<sequence>MASRVATVAVVAALVGAAVVEAYHRYCDVSLNKSAPDVEKKKHHSEELIREQLTRNYAFLTEEGMNKVRNQRIVIVGAGGVGSWVTTMLVRSGVGKIRIIDFDQVSLSSLNRHAVAKLKDVGTSKVDCLKNHLLEIAPWVEIDVCNKLWNKDAGEELILGGNFDPTLVVDCIDNIDTKVDLLAFCHERKLKVISSGGAACKSDPTRINIADISKTEEDPLARSVRIRLTKRGIISNIPVVFSAEKPDPRKARLLPLDEDEIAKGDVEELAALKNFRVRILPVLGTMPGMFGLALATHIITTVSGYPVEYVEGKNRYKIYDGILQSLAGQEARLGHLDQRTPVALRDVPYIVEEVFRGKSVVSNYSTRLTLSRWDPEKELSYQNVVVMTKDEQKNHENRVLKGGEKLEDVYSEEVLERVKLRFAQEKYYSTFSLRLGKPTELLTRTRLQVQHRLRFQSTNVPKKPEPRGIKKLVKDYGYSALGVYLTLSAIDLPLCYLLVHSMGKEEIEKYENQVKQYFGYGKSDEELHKMQEINRIEEEHEPEPEGMFSWFSWTEFALAYGLHKSALIFVRVPLTAALTPTVVKVLQRWGFRIGPGAAASEVPRFGTKVTKKNKWFSWFF</sequence>
<evidence type="ECO:0000256" key="4">
    <source>
        <dbReference type="ARBA" id="ARBA00022490"/>
    </source>
</evidence>
<keyword evidence="11" id="KW-0496">Mitochondrion</keyword>
<comment type="similarity">
    <text evidence="3">Belongs to the HesA/MoeB/ThiF family.</text>
</comment>
<evidence type="ECO:0000256" key="3">
    <source>
        <dbReference type="ARBA" id="ARBA00009919"/>
    </source>
</evidence>
<comment type="subcellular location">
    <subcellularLocation>
        <location evidence="2">Cytoplasm</location>
    </subcellularLocation>
    <subcellularLocation>
        <location evidence="1">Mitochondrion outer membrane</location>
        <topology evidence="1">Multi-pass membrane protein</topology>
    </subcellularLocation>
</comment>
<dbReference type="Proteomes" id="UP000825438">
    <property type="component" value="Chromosome II"/>
</dbReference>
<evidence type="ECO:0000256" key="11">
    <source>
        <dbReference type="ARBA" id="ARBA00023128"/>
    </source>
</evidence>
<name>A0A8F2W3M2_CANAR</name>